<proteinExistence type="inferred from homology"/>
<gene>
    <name evidence="6" type="ORF">OVY01_07310</name>
</gene>
<dbReference type="EMBL" id="JAPMXC010000001">
    <property type="protein sequence ID" value="MCY0387043.1"/>
    <property type="molecule type" value="Genomic_DNA"/>
</dbReference>
<dbReference type="Pfam" id="PF00389">
    <property type="entry name" value="2-Hacid_dh"/>
    <property type="match status" value="1"/>
</dbReference>
<keyword evidence="1 3" id="KW-0560">Oxidoreductase</keyword>
<dbReference type="InterPro" id="IPR006140">
    <property type="entry name" value="D-isomer_DH_NAD-bd"/>
</dbReference>
<dbReference type="Gene3D" id="3.40.50.720">
    <property type="entry name" value="NAD(P)-binding Rossmann-like Domain"/>
    <property type="match status" value="2"/>
</dbReference>
<dbReference type="SUPFAM" id="SSF51735">
    <property type="entry name" value="NAD(P)-binding Rossmann-fold domains"/>
    <property type="match status" value="1"/>
</dbReference>
<dbReference type="RefSeq" id="WP_267846743.1">
    <property type="nucleotide sequence ID" value="NZ_JAPMXC010000001.1"/>
</dbReference>
<dbReference type="Proteomes" id="UP001082899">
    <property type="component" value="Unassembled WGS sequence"/>
</dbReference>
<keyword evidence="7" id="KW-1185">Reference proteome</keyword>
<protein>
    <submittedName>
        <fullName evidence="6">2-hydroxyacid dehydrogenase</fullName>
    </submittedName>
</protein>
<dbReference type="Pfam" id="PF02826">
    <property type="entry name" value="2-Hacid_dh_C"/>
    <property type="match status" value="1"/>
</dbReference>
<dbReference type="PANTHER" id="PTHR10996">
    <property type="entry name" value="2-HYDROXYACID DEHYDROGENASE-RELATED"/>
    <property type="match status" value="1"/>
</dbReference>
<keyword evidence="2" id="KW-0520">NAD</keyword>
<dbReference type="SUPFAM" id="SSF52283">
    <property type="entry name" value="Formate/glycerate dehydrogenase catalytic domain-like"/>
    <property type="match status" value="1"/>
</dbReference>
<evidence type="ECO:0000259" key="4">
    <source>
        <dbReference type="Pfam" id="PF00389"/>
    </source>
</evidence>
<feature type="domain" description="D-isomer specific 2-hydroxyacid dehydrogenase NAD-binding" evidence="5">
    <location>
        <begin position="115"/>
        <end position="287"/>
    </location>
</feature>
<evidence type="ECO:0000256" key="2">
    <source>
        <dbReference type="ARBA" id="ARBA00023027"/>
    </source>
</evidence>
<sequence>MTASSAPRRLKILIAGPLTPRVMHALDAAHETARLWTQPDRAAFLAEQGAQFEVLATGGAYATDAALIAALPALRLVASFGVGVDAIDLDAAKAHDVAVTNTPGVLNDCVADYALGLLLALSRRIVEGDRFVREGRWRQTKLPLGAKLGGKVCGVVGMGGIGRAIARRAEAFGMQVVYFGPNRKHDLPYPYFDSLPAMAEAADVLMLSLPGGAATHHIVDAGVLAALGPRGLLVNVARGGVVDQDALIAALAKRTIAGAALDVFADEPSVPDAMLALDNVVLSPHTASGTHETRAAMGDLLLANIAAFARGDALETPVV</sequence>
<dbReference type="InterPro" id="IPR050223">
    <property type="entry name" value="D-isomer_2-hydroxyacid_DH"/>
</dbReference>
<accession>A0ABT3ZKI3</accession>
<reference evidence="6" key="1">
    <citation type="submission" date="2022-11" db="EMBL/GenBank/DDBJ databases">
        <title>Robbsia betulipollinis sp. nov., isolated from pollen of birch (Betula pendula).</title>
        <authorList>
            <person name="Shi H."/>
            <person name="Ambika Manirajan B."/>
            <person name="Ratering S."/>
            <person name="Geissler-Plaum R."/>
            <person name="Schnell S."/>
        </authorList>
    </citation>
    <scope>NUCLEOTIDE SEQUENCE</scope>
    <source>
        <strain evidence="6">Bb-Pol-6</strain>
    </source>
</reference>
<evidence type="ECO:0000313" key="7">
    <source>
        <dbReference type="Proteomes" id="UP001082899"/>
    </source>
</evidence>
<organism evidence="6 7">
    <name type="scientific">Robbsia betulipollinis</name>
    <dbReference type="NCBI Taxonomy" id="2981849"/>
    <lineage>
        <taxon>Bacteria</taxon>
        <taxon>Pseudomonadati</taxon>
        <taxon>Pseudomonadota</taxon>
        <taxon>Betaproteobacteria</taxon>
        <taxon>Burkholderiales</taxon>
        <taxon>Burkholderiaceae</taxon>
        <taxon>Robbsia</taxon>
    </lineage>
</organism>
<dbReference type="InterPro" id="IPR036291">
    <property type="entry name" value="NAD(P)-bd_dom_sf"/>
</dbReference>
<evidence type="ECO:0000256" key="1">
    <source>
        <dbReference type="ARBA" id="ARBA00023002"/>
    </source>
</evidence>
<comment type="similarity">
    <text evidence="3">Belongs to the D-isomer specific 2-hydroxyacid dehydrogenase family.</text>
</comment>
<evidence type="ECO:0000256" key="3">
    <source>
        <dbReference type="RuleBase" id="RU003719"/>
    </source>
</evidence>
<dbReference type="CDD" id="cd12156">
    <property type="entry name" value="HPPR"/>
    <property type="match status" value="1"/>
</dbReference>
<evidence type="ECO:0000313" key="6">
    <source>
        <dbReference type="EMBL" id="MCY0387043.1"/>
    </source>
</evidence>
<feature type="domain" description="D-isomer specific 2-hydroxyacid dehydrogenase catalytic" evidence="4">
    <location>
        <begin position="12"/>
        <end position="318"/>
    </location>
</feature>
<name>A0ABT3ZKI3_9BURK</name>
<dbReference type="InterPro" id="IPR006139">
    <property type="entry name" value="D-isomer_2_OHA_DH_cat_dom"/>
</dbReference>
<dbReference type="PANTHER" id="PTHR10996:SF178">
    <property type="entry name" value="2-HYDROXYACID DEHYDROGENASE YGL185C-RELATED"/>
    <property type="match status" value="1"/>
</dbReference>
<evidence type="ECO:0000259" key="5">
    <source>
        <dbReference type="Pfam" id="PF02826"/>
    </source>
</evidence>
<comment type="caution">
    <text evidence="6">The sequence shown here is derived from an EMBL/GenBank/DDBJ whole genome shotgun (WGS) entry which is preliminary data.</text>
</comment>